<dbReference type="Pfam" id="PF02892">
    <property type="entry name" value="zf-BED"/>
    <property type="match status" value="1"/>
</dbReference>
<accession>A0A2Z6QST2</accession>
<reference evidence="7 9" key="1">
    <citation type="submission" date="2017-11" db="EMBL/GenBank/DDBJ databases">
        <title>The genome of Rhizophagus clarus HR1 reveals common genetic basis of auxotrophy among arbuscular mycorrhizal fungi.</title>
        <authorList>
            <person name="Kobayashi Y."/>
        </authorList>
    </citation>
    <scope>NUCLEOTIDE SEQUENCE [LARGE SCALE GENOMIC DNA]</scope>
    <source>
        <strain evidence="7 9">HR1</strain>
    </source>
</reference>
<keyword evidence="1" id="KW-0479">Metal-binding</keyword>
<proteinExistence type="predicted"/>
<dbReference type="GO" id="GO:0008270">
    <property type="term" value="F:zinc ion binding"/>
    <property type="evidence" value="ECO:0007669"/>
    <property type="project" value="UniProtKB-KW"/>
</dbReference>
<dbReference type="AlphaFoldDB" id="A0A2Z6QST2"/>
<keyword evidence="2 4" id="KW-0863">Zinc-finger</keyword>
<dbReference type="EMBL" id="BEXD01001125">
    <property type="protein sequence ID" value="GBB92465.1"/>
    <property type="molecule type" value="Genomic_DNA"/>
</dbReference>
<dbReference type="Proteomes" id="UP000247702">
    <property type="component" value="Unassembled WGS sequence"/>
</dbReference>
<feature type="region of interest" description="Disordered" evidence="5">
    <location>
        <begin position="46"/>
        <end position="69"/>
    </location>
</feature>
<keyword evidence="3" id="KW-0862">Zinc</keyword>
<name>A0A2Z6QST2_9GLOM</name>
<evidence type="ECO:0000256" key="2">
    <source>
        <dbReference type="ARBA" id="ARBA00022771"/>
    </source>
</evidence>
<sequence>MPRERKHAAWAHFYIISKNKDPHPHVQCKYCIKEYKRAVPERMQDHLDKKCSEAPNDAKSHGQNRNDRLSKEELNSLVSLLAKLLSIDHSSTSQILKNMVEQNETKLCEEVNIHPNQELSTFSFVERPYTLTRPIMLSPSYDSITRNTLVPLQEFSCEYDHETTQQFYSELEYLNVDQQKLRDVNNRHRRSNTKKFFNKRYNYY</sequence>
<gene>
    <name evidence="8" type="ORF">RCL2_002963200</name>
    <name evidence="7" type="ORF">RclHR1_02010002</name>
</gene>
<dbReference type="EMBL" id="BLAL01000319">
    <property type="protein sequence ID" value="GET03288.1"/>
    <property type="molecule type" value="Genomic_DNA"/>
</dbReference>
<reference evidence="8" key="2">
    <citation type="submission" date="2019-10" db="EMBL/GenBank/DDBJ databases">
        <title>Conservation and host-specific expression of non-tandemly repeated heterogenous ribosome RNA gene in arbuscular mycorrhizal fungi.</title>
        <authorList>
            <person name="Maeda T."/>
            <person name="Kobayashi Y."/>
            <person name="Nakagawa T."/>
            <person name="Ezawa T."/>
            <person name="Yamaguchi K."/>
            <person name="Bino T."/>
            <person name="Nishimoto Y."/>
            <person name="Shigenobu S."/>
            <person name="Kawaguchi M."/>
        </authorList>
    </citation>
    <scope>NUCLEOTIDE SEQUENCE</scope>
    <source>
        <strain evidence="8">HR1</strain>
    </source>
</reference>
<evidence type="ECO:0000313" key="8">
    <source>
        <dbReference type="EMBL" id="GET03288.1"/>
    </source>
</evidence>
<evidence type="ECO:0000259" key="6">
    <source>
        <dbReference type="PROSITE" id="PS50808"/>
    </source>
</evidence>
<feature type="domain" description="BED-type" evidence="6">
    <location>
        <begin position="4"/>
        <end position="58"/>
    </location>
</feature>
<evidence type="ECO:0000256" key="1">
    <source>
        <dbReference type="ARBA" id="ARBA00022723"/>
    </source>
</evidence>
<evidence type="ECO:0000256" key="5">
    <source>
        <dbReference type="SAM" id="MobiDB-lite"/>
    </source>
</evidence>
<dbReference type="InterPro" id="IPR003656">
    <property type="entry name" value="Znf_BED"/>
</dbReference>
<evidence type="ECO:0000256" key="4">
    <source>
        <dbReference type="PROSITE-ProRule" id="PRU00027"/>
    </source>
</evidence>
<dbReference type="PROSITE" id="PS50808">
    <property type="entry name" value="ZF_BED"/>
    <property type="match status" value="1"/>
</dbReference>
<comment type="caution">
    <text evidence="7">The sequence shown here is derived from an EMBL/GenBank/DDBJ whole genome shotgun (WGS) entry which is preliminary data.</text>
</comment>
<evidence type="ECO:0000256" key="3">
    <source>
        <dbReference type="ARBA" id="ARBA00022833"/>
    </source>
</evidence>
<evidence type="ECO:0000313" key="7">
    <source>
        <dbReference type="EMBL" id="GBB92465.1"/>
    </source>
</evidence>
<evidence type="ECO:0000313" key="9">
    <source>
        <dbReference type="Proteomes" id="UP000247702"/>
    </source>
</evidence>
<organism evidence="7 9">
    <name type="scientific">Rhizophagus clarus</name>
    <dbReference type="NCBI Taxonomy" id="94130"/>
    <lineage>
        <taxon>Eukaryota</taxon>
        <taxon>Fungi</taxon>
        <taxon>Fungi incertae sedis</taxon>
        <taxon>Mucoromycota</taxon>
        <taxon>Glomeromycotina</taxon>
        <taxon>Glomeromycetes</taxon>
        <taxon>Glomerales</taxon>
        <taxon>Glomeraceae</taxon>
        <taxon>Rhizophagus</taxon>
    </lineage>
</organism>
<dbReference type="OrthoDB" id="2334857at2759"/>
<dbReference type="GO" id="GO:0003677">
    <property type="term" value="F:DNA binding"/>
    <property type="evidence" value="ECO:0007669"/>
    <property type="project" value="InterPro"/>
</dbReference>
<keyword evidence="9" id="KW-1185">Reference proteome</keyword>
<dbReference type="Proteomes" id="UP000615446">
    <property type="component" value="Unassembled WGS sequence"/>
</dbReference>
<protein>
    <recommendedName>
        <fullName evidence="6">BED-type domain-containing protein</fullName>
    </recommendedName>
</protein>